<keyword evidence="1" id="KW-0812">Transmembrane</keyword>
<dbReference type="Proteomes" id="UP000648535">
    <property type="component" value="Unassembled WGS sequence"/>
</dbReference>
<comment type="caution">
    <text evidence="2">The sequence shown here is derived from an EMBL/GenBank/DDBJ whole genome shotgun (WGS) entry which is preliminary data.</text>
</comment>
<dbReference type="RefSeq" id="WP_175328613.1">
    <property type="nucleotide sequence ID" value="NZ_BMOI01000004.1"/>
</dbReference>
<feature type="transmembrane region" description="Helical" evidence="1">
    <location>
        <begin position="184"/>
        <end position="203"/>
    </location>
</feature>
<keyword evidence="1" id="KW-0472">Membrane</keyword>
<dbReference type="EMBL" id="BMOI01000004">
    <property type="protein sequence ID" value="GGK95397.1"/>
    <property type="molecule type" value="Genomic_DNA"/>
</dbReference>
<dbReference type="PANTHER" id="PTHR40761:SF1">
    <property type="entry name" value="CONSERVED INTEGRAL MEMBRANE ALANINE VALINE AND LEUCINE RICH PROTEIN-RELATED"/>
    <property type="match status" value="1"/>
</dbReference>
<dbReference type="PANTHER" id="PTHR40761">
    <property type="entry name" value="CONSERVED INTEGRAL MEMBRANE ALANINE VALINE AND LEUCINE RICH PROTEIN-RELATED"/>
    <property type="match status" value="1"/>
</dbReference>
<evidence type="ECO:0000313" key="4">
    <source>
        <dbReference type="Proteomes" id="UP000648535"/>
    </source>
</evidence>
<sequence length="304" mass="31605">MTTDLPLPDAVSNLTPFQALMIPVALLGAVFLSLGAQFQSRGVQRVEARLGRQSKGLSVRHVLGLLSSGYWVLGTIMLGAAVVLQLFSIANAPLIVVQPLGAVALVITTWFSSRASGVPLGRRAKRAVWTCIIGVGIFVGIAAFVGRESAITREQLITVLVILAVVLALVLVSFRFVATHRNALYYIVGAGVLYGFVATLAKVVLNRLLNGTFDWLTVVAIVGVVVAASLGGYFVQNAYSSGSADLVIAGLTVIDPIVAVGIGVIVLDEATGAPVGAVLGFVVAAAIAITGVFLLAKHHPQSRS</sequence>
<feature type="transmembrane region" description="Helical" evidence="1">
    <location>
        <begin position="127"/>
        <end position="145"/>
    </location>
</feature>
<feature type="transmembrane region" description="Helical" evidence="1">
    <location>
        <begin position="273"/>
        <end position="296"/>
    </location>
</feature>
<reference evidence="2" key="2">
    <citation type="submission" date="2020-09" db="EMBL/GenBank/DDBJ databases">
        <authorList>
            <person name="Sun Q."/>
            <person name="Ohkuma M."/>
        </authorList>
    </citation>
    <scope>NUCLEOTIDE SEQUENCE</scope>
    <source>
        <strain evidence="2">JCM 1480</strain>
    </source>
</reference>
<dbReference type="EMBL" id="JAFBCG010000001">
    <property type="protein sequence ID" value="MBM7801290.1"/>
    <property type="molecule type" value="Genomic_DNA"/>
</dbReference>
<protein>
    <submittedName>
        <fullName evidence="3">Drug/metabolite transporter (DMT)-like permease</fullName>
    </submittedName>
</protein>
<feature type="transmembrane region" description="Helical" evidence="1">
    <location>
        <begin position="215"/>
        <end position="234"/>
    </location>
</feature>
<proteinExistence type="predicted"/>
<evidence type="ECO:0000313" key="5">
    <source>
        <dbReference type="Proteomes" id="UP000746584"/>
    </source>
</evidence>
<feature type="transmembrane region" description="Helical" evidence="1">
    <location>
        <begin position="246"/>
        <end position="267"/>
    </location>
</feature>
<dbReference type="Proteomes" id="UP000746584">
    <property type="component" value="Unassembled WGS sequence"/>
</dbReference>
<organism evidence="2 4">
    <name type="scientific">Curtobacterium luteum</name>
    <dbReference type="NCBI Taxonomy" id="33881"/>
    <lineage>
        <taxon>Bacteria</taxon>
        <taxon>Bacillati</taxon>
        <taxon>Actinomycetota</taxon>
        <taxon>Actinomycetes</taxon>
        <taxon>Micrococcales</taxon>
        <taxon>Microbacteriaceae</taxon>
        <taxon>Curtobacterium</taxon>
    </lineage>
</organism>
<keyword evidence="1" id="KW-1133">Transmembrane helix</keyword>
<feature type="transmembrane region" description="Helical" evidence="1">
    <location>
        <begin position="157"/>
        <end position="177"/>
    </location>
</feature>
<reference evidence="2" key="1">
    <citation type="journal article" date="2014" name="Int. J. Syst. Evol. Microbiol.">
        <title>Complete genome sequence of Corynebacterium casei LMG S-19264T (=DSM 44701T), isolated from a smear-ripened cheese.</title>
        <authorList>
            <consortium name="US DOE Joint Genome Institute (JGI-PGF)"/>
            <person name="Walter F."/>
            <person name="Albersmeier A."/>
            <person name="Kalinowski J."/>
            <person name="Ruckert C."/>
        </authorList>
    </citation>
    <scope>NUCLEOTIDE SEQUENCE</scope>
    <source>
        <strain evidence="2">JCM 1480</strain>
    </source>
</reference>
<feature type="transmembrane region" description="Helical" evidence="1">
    <location>
        <begin position="20"/>
        <end position="38"/>
    </location>
</feature>
<evidence type="ECO:0000313" key="3">
    <source>
        <dbReference type="EMBL" id="MBM7801290.1"/>
    </source>
</evidence>
<keyword evidence="5" id="KW-1185">Reference proteome</keyword>
<gene>
    <name evidence="2" type="ORF">GCM10009769_11850</name>
    <name evidence="3" type="ORF">JOE58_000541</name>
</gene>
<dbReference type="NCBIfam" id="NF038012">
    <property type="entry name" value="DMT_1"/>
    <property type="match status" value="1"/>
</dbReference>
<evidence type="ECO:0000313" key="2">
    <source>
        <dbReference type="EMBL" id="GGK95397.1"/>
    </source>
</evidence>
<feature type="transmembrane region" description="Helical" evidence="1">
    <location>
        <begin position="59"/>
        <end position="87"/>
    </location>
</feature>
<accession>A0A8H9G8Q6</accession>
<feature type="transmembrane region" description="Helical" evidence="1">
    <location>
        <begin position="93"/>
        <end position="115"/>
    </location>
</feature>
<evidence type="ECO:0000256" key="1">
    <source>
        <dbReference type="SAM" id="Phobius"/>
    </source>
</evidence>
<reference evidence="3 5" key="3">
    <citation type="submission" date="2021-01" db="EMBL/GenBank/DDBJ databases">
        <title>Sequencing the genomes of 1000 actinobacteria strains.</title>
        <authorList>
            <person name="Klenk H.-P."/>
        </authorList>
    </citation>
    <scope>NUCLEOTIDE SEQUENCE [LARGE SCALE GENOMIC DNA]</scope>
    <source>
        <strain evidence="3 5">DSM 20542</strain>
    </source>
</reference>
<name>A0A8H9G8Q6_9MICO</name>
<dbReference type="AlphaFoldDB" id="A0A8H9G8Q6"/>